<protein>
    <recommendedName>
        <fullName evidence="3">ubiquitinyl hydrolase 1</fullName>
        <ecNumber evidence="3">3.4.19.12</ecNumber>
    </recommendedName>
    <alternativeName>
        <fullName evidence="7">Deubiquitinating enzyme A</fullName>
    </alternativeName>
</protein>
<evidence type="ECO:0000313" key="11">
    <source>
        <dbReference type="WBParaSite" id="nRc.2.0.1.t33656-RA"/>
    </source>
</evidence>
<name>A0A915K4L6_ROMCU</name>
<feature type="region of interest" description="Disordered" evidence="8">
    <location>
        <begin position="1"/>
        <end position="64"/>
    </location>
</feature>
<reference evidence="11" key="1">
    <citation type="submission" date="2022-11" db="UniProtKB">
        <authorList>
            <consortium name="WormBaseParasite"/>
        </authorList>
    </citation>
    <scope>IDENTIFICATION</scope>
</reference>
<evidence type="ECO:0000256" key="6">
    <source>
        <dbReference type="ARBA" id="ARBA00022801"/>
    </source>
</evidence>
<dbReference type="GO" id="GO:0004843">
    <property type="term" value="F:cysteine-type deubiquitinase activity"/>
    <property type="evidence" value="ECO:0007669"/>
    <property type="project" value="UniProtKB-EC"/>
</dbReference>
<keyword evidence="5" id="KW-0833">Ubl conjugation pathway</keyword>
<evidence type="ECO:0000256" key="1">
    <source>
        <dbReference type="ARBA" id="ARBA00000707"/>
    </source>
</evidence>
<keyword evidence="10" id="KW-1185">Reference proteome</keyword>
<dbReference type="CDD" id="cd22752">
    <property type="entry name" value="OTU_OTUD5-like"/>
    <property type="match status" value="1"/>
</dbReference>
<accession>A0A915K4L6</accession>
<keyword evidence="6" id="KW-0378">Hydrolase</keyword>
<dbReference type="SUPFAM" id="SSF54001">
    <property type="entry name" value="Cysteine proteinases"/>
    <property type="match status" value="1"/>
</dbReference>
<dbReference type="GO" id="GO:0016579">
    <property type="term" value="P:protein deubiquitination"/>
    <property type="evidence" value="ECO:0007669"/>
    <property type="project" value="TreeGrafter"/>
</dbReference>
<dbReference type="InterPro" id="IPR038765">
    <property type="entry name" value="Papain-like_cys_pep_sf"/>
</dbReference>
<evidence type="ECO:0000256" key="3">
    <source>
        <dbReference type="ARBA" id="ARBA00012759"/>
    </source>
</evidence>
<feature type="region of interest" description="Disordered" evidence="8">
    <location>
        <begin position="280"/>
        <end position="338"/>
    </location>
</feature>
<evidence type="ECO:0000259" key="9">
    <source>
        <dbReference type="PROSITE" id="PS50802"/>
    </source>
</evidence>
<feature type="compositionally biased region" description="Polar residues" evidence="8">
    <location>
        <begin position="24"/>
        <end position="35"/>
    </location>
</feature>
<sequence length="338" mass="38172">SVSSISPSAKSSSTTTNSHRSKLRSTSAKITPSSSDNKDAESSVGYNSEDEYERSANGSEYSEELERKFEEKLRKTKGYTIKKMKEDGACLFRSVADQIYGDQEMHGVVRKLCMDYMAKNADHFSAFVTEDFSTYIDRKRMESAHGNHAEIQALAEMFNRPIEVYRYSMDPINTFYTMNSSPRSEPSAPIRVTYHRNMHYNSLVDPYAATIGVGLGLPQFYPGMADKNLLNDVQRASEQDEIERAMLKDKLMATDWEATDEQIQEQIARESYLEWIRTQEKRMKENNRGESTVTRPHSKPKSPPQQTSQSSVSSSSGVISSNSTTRSSKASSSKNCRL</sequence>
<dbReference type="EC" id="3.4.19.12" evidence="3"/>
<dbReference type="OMA" id="EIHAMSE"/>
<comment type="similarity">
    <text evidence="2">Belongs to the peptidase C85 family.</text>
</comment>
<feature type="domain" description="OTU" evidence="9">
    <location>
        <begin position="79"/>
        <end position="206"/>
    </location>
</feature>
<evidence type="ECO:0000256" key="4">
    <source>
        <dbReference type="ARBA" id="ARBA00022670"/>
    </source>
</evidence>
<dbReference type="PANTHER" id="PTHR12419">
    <property type="entry name" value="OTU DOMAIN CONTAINING PROTEIN"/>
    <property type="match status" value="1"/>
</dbReference>
<dbReference type="AlphaFoldDB" id="A0A915K4L6"/>
<evidence type="ECO:0000313" key="10">
    <source>
        <dbReference type="Proteomes" id="UP000887565"/>
    </source>
</evidence>
<dbReference type="InterPro" id="IPR003323">
    <property type="entry name" value="OTU_dom"/>
</dbReference>
<dbReference type="PROSITE" id="PS50802">
    <property type="entry name" value="OTU"/>
    <property type="match status" value="1"/>
</dbReference>
<dbReference type="Pfam" id="PF02338">
    <property type="entry name" value="OTU"/>
    <property type="match status" value="1"/>
</dbReference>
<organism evidence="10 11">
    <name type="scientific">Romanomermis culicivorax</name>
    <name type="common">Nematode worm</name>
    <dbReference type="NCBI Taxonomy" id="13658"/>
    <lineage>
        <taxon>Eukaryota</taxon>
        <taxon>Metazoa</taxon>
        <taxon>Ecdysozoa</taxon>
        <taxon>Nematoda</taxon>
        <taxon>Enoplea</taxon>
        <taxon>Dorylaimia</taxon>
        <taxon>Mermithida</taxon>
        <taxon>Mermithoidea</taxon>
        <taxon>Mermithidae</taxon>
        <taxon>Romanomermis</taxon>
    </lineage>
</organism>
<evidence type="ECO:0000256" key="8">
    <source>
        <dbReference type="SAM" id="MobiDB-lite"/>
    </source>
</evidence>
<dbReference type="GO" id="GO:0006508">
    <property type="term" value="P:proteolysis"/>
    <property type="evidence" value="ECO:0007669"/>
    <property type="project" value="UniProtKB-KW"/>
</dbReference>
<evidence type="ECO:0000256" key="5">
    <source>
        <dbReference type="ARBA" id="ARBA00022786"/>
    </source>
</evidence>
<feature type="compositionally biased region" description="Low complexity" evidence="8">
    <location>
        <begin position="1"/>
        <end position="18"/>
    </location>
</feature>
<dbReference type="Proteomes" id="UP000887565">
    <property type="component" value="Unplaced"/>
</dbReference>
<dbReference type="Gene3D" id="3.90.70.80">
    <property type="match status" value="1"/>
</dbReference>
<proteinExistence type="inferred from homology"/>
<keyword evidence="4" id="KW-0645">Protease</keyword>
<evidence type="ECO:0000256" key="2">
    <source>
        <dbReference type="ARBA" id="ARBA00010407"/>
    </source>
</evidence>
<evidence type="ECO:0000256" key="7">
    <source>
        <dbReference type="ARBA" id="ARBA00033460"/>
    </source>
</evidence>
<feature type="compositionally biased region" description="Low complexity" evidence="8">
    <location>
        <begin position="304"/>
        <end position="338"/>
    </location>
</feature>
<comment type="catalytic activity">
    <reaction evidence="1">
        <text>Thiol-dependent hydrolysis of ester, thioester, amide, peptide and isopeptide bonds formed by the C-terminal Gly of ubiquitin (a 76-residue protein attached to proteins as an intracellular targeting signal).</text>
        <dbReference type="EC" id="3.4.19.12"/>
    </reaction>
</comment>
<dbReference type="FunFam" id="3.90.70.80:FF:000018">
    <property type="entry name" value="OTU domain-containing protein 5-B"/>
    <property type="match status" value="1"/>
</dbReference>
<dbReference type="PANTHER" id="PTHR12419:SF4">
    <property type="entry name" value="OTU DOMAIN-CONTAINING PROTEIN 5"/>
    <property type="match status" value="1"/>
</dbReference>
<dbReference type="GO" id="GO:0061578">
    <property type="term" value="F:K63-linked deubiquitinase activity"/>
    <property type="evidence" value="ECO:0007669"/>
    <property type="project" value="TreeGrafter"/>
</dbReference>
<dbReference type="InterPro" id="IPR050704">
    <property type="entry name" value="Peptidase_C85-like"/>
</dbReference>
<dbReference type="WBParaSite" id="nRc.2.0.1.t33656-RA">
    <property type="protein sequence ID" value="nRc.2.0.1.t33656-RA"/>
    <property type="gene ID" value="nRc.2.0.1.g33656"/>
</dbReference>